<keyword evidence="2" id="KW-0326">Glycosidase</keyword>
<reference evidence="4 5" key="1">
    <citation type="submission" date="2019-06" db="EMBL/GenBank/DDBJ databases">
        <title>Sequencing the genomes of 1000 actinobacteria strains.</title>
        <authorList>
            <person name="Klenk H.-P."/>
        </authorList>
    </citation>
    <scope>NUCLEOTIDE SEQUENCE [LARGE SCALE GENOMIC DNA]</scope>
    <source>
        <strain evidence="4 5">DSM 8251</strain>
    </source>
</reference>
<evidence type="ECO:0000256" key="2">
    <source>
        <dbReference type="ARBA" id="ARBA00023295"/>
    </source>
</evidence>
<comment type="caution">
    <text evidence="4">The sequence shown here is derived from an EMBL/GenBank/DDBJ whole genome shotgun (WGS) entry which is preliminary data.</text>
</comment>
<dbReference type="PANTHER" id="PTHR12304">
    <property type="entry name" value="INOSINE-URIDINE PREFERRING NUCLEOSIDE HYDROLASE"/>
    <property type="match status" value="1"/>
</dbReference>
<evidence type="ECO:0000313" key="4">
    <source>
        <dbReference type="EMBL" id="TQL62769.1"/>
    </source>
</evidence>
<dbReference type="InterPro" id="IPR036452">
    <property type="entry name" value="Ribo_hydro-like"/>
</dbReference>
<dbReference type="Gene3D" id="3.90.245.10">
    <property type="entry name" value="Ribonucleoside hydrolase-like"/>
    <property type="match status" value="1"/>
</dbReference>
<organism evidence="4 5">
    <name type="scientific">Propioniferax innocua</name>
    <dbReference type="NCBI Taxonomy" id="1753"/>
    <lineage>
        <taxon>Bacteria</taxon>
        <taxon>Bacillati</taxon>
        <taxon>Actinomycetota</taxon>
        <taxon>Actinomycetes</taxon>
        <taxon>Propionibacteriales</taxon>
        <taxon>Propionibacteriaceae</taxon>
        <taxon>Propioniferax</taxon>
    </lineage>
</organism>
<keyword evidence="5" id="KW-1185">Reference proteome</keyword>
<name>A0A542ZR88_9ACTN</name>
<dbReference type="Proteomes" id="UP000316196">
    <property type="component" value="Unassembled WGS sequence"/>
</dbReference>
<feature type="domain" description="Inosine/uridine-preferring nucleoside hydrolase" evidence="3">
    <location>
        <begin position="8"/>
        <end position="327"/>
    </location>
</feature>
<dbReference type="InterPro" id="IPR001910">
    <property type="entry name" value="Inosine/uridine_hydrolase_dom"/>
</dbReference>
<sequence>MNLGPRRVVADVDTGIDDACALSWLAGTGGVELMACTTVSGNTTAELAARNTAAVLDACGVNDVPVVVGNTVPREVPLVTTPETHGPTGLGHAHVPERPDRIADADFLEVWRDALDAPPEGYAGAIVPPTTLLLTGPLTNLADALDRDPDLVERFDQIVIMGGSFDHPGNTTDRAEWNTWCDPHAAARVYEHFTGRPEADLPIVCGLDITETVEMHPAHLRGYCSSAGVPEPRLRPGEVEEYECRLPVLTLLVNALQFYFQFHLDHDGQYIVHVHDLLAAVLIGGRVTFETELVGVHVGIEGDARGATEITPAPAAARRVRHVDSGAVFVDWGRALRSFR</sequence>
<evidence type="ECO:0000256" key="1">
    <source>
        <dbReference type="ARBA" id="ARBA00022801"/>
    </source>
</evidence>
<dbReference type="AlphaFoldDB" id="A0A542ZR88"/>
<evidence type="ECO:0000313" key="5">
    <source>
        <dbReference type="Proteomes" id="UP000316196"/>
    </source>
</evidence>
<dbReference type="GO" id="GO:0005829">
    <property type="term" value="C:cytosol"/>
    <property type="evidence" value="ECO:0007669"/>
    <property type="project" value="TreeGrafter"/>
</dbReference>
<dbReference type="OrthoDB" id="9797882at2"/>
<accession>A0A542ZR88</accession>
<proteinExistence type="predicted"/>
<dbReference type="PANTHER" id="PTHR12304:SF4">
    <property type="entry name" value="URIDINE NUCLEOSIDASE"/>
    <property type="match status" value="1"/>
</dbReference>
<dbReference type="InterPro" id="IPR023186">
    <property type="entry name" value="IUNH"/>
</dbReference>
<gene>
    <name evidence="4" type="ORF">FB460_0558</name>
</gene>
<dbReference type="RefSeq" id="WP_142092570.1">
    <property type="nucleotide sequence ID" value="NZ_BAAAMD010000001.1"/>
</dbReference>
<protein>
    <submittedName>
        <fullName evidence="4">Inosine-uridine nucleoside N-ribohydrolase</fullName>
    </submittedName>
</protein>
<dbReference type="Pfam" id="PF01156">
    <property type="entry name" value="IU_nuc_hydro"/>
    <property type="match status" value="1"/>
</dbReference>
<dbReference type="GO" id="GO:0006152">
    <property type="term" value="P:purine nucleoside catabolic process"/>
    <property type="evidence" value="ECO:0007669"/>
    <property type="project" value="TreeGrafter"/>
</dbReference>
<evidence type="ECO:0000259" key="3">
    <source>
        <dbReference type="Pfam" id="PF01156"/>
    </source>
</evidence>
<dbReference type="EMBL" id="VFOR01000001">
    <property type="protein sequence ID" value="TQL62769.1"/>
    <property type="molecule type" value="Genomic_DNA"/>
</dbReference>
<dbReference type="SUPFAM" id="SSF53590">
    <property type="entry name" value="Nucleoside hydrolase"/>
    <property type="match status" value="1"/>
</dbReference>
<dbReference type="GO" id="GO:0008477">
    <property type="term" value="F:purine nucleosidase activity"/>
    <property type="evidence" value="ECO:0007669"/>
    <property type="project" value="TreeGrafter"/>
</dbReference>
<keyword evidence="1 4" id="KW-0378">Hydrolase</keyword>